<evidence type="ECO:0000256" key="1">
    <source>
        <dbReference type="SAM" id="MobiDB-lite"/>
    </source>
</evidence>
<gene>
    <name evidence="2" type="ORF">SAMN05192548_104843</name>
</gene>
<dbReference type="STRING" id="169427.SAMN05192548_104843"/>
<protein>
    <submittedName>
        <fullName evidence="2">Uncharacterized protein</fullName>
    </submittedName>
</protein>
<feature type="compositionally biased region" description="Basic and acidic residues" evidence="1">
    <location>
        <begin position="1"/>
        <end position="10"/>
    </location>
</feature>
<organism evidence="2 3">
    <name type="scientific">Paraburkholderia terricola</name>
    <dbReference type="NCBI Taxonomy" id="169427"/>
    <lineage>
        <taxon>Bacteria</taxon>
        <taxon>Pseudomonadati</taxon>
        <taxon>Pseudomonadota</taxon>
        <taxon>Betaproteobacteria</taxon>
        <taxon>Burkholderiales</taxon>
        <taxon>Burkholderiaceae</taxon>
        <taxon>Paraburkholderia</taxon>
    </lineage>
</organism>
<evidence type="ECO:0000313" key="3">
    <source>
        <dbReference type="Proteomes" id="UP000184395"/>
    </source>
</evidence>
<dbReference type="Proteomes" id="UP000184395">
    <property type="component" value="Unassembled WGS sequence"/>
</dbReference>
<proteinExistence type="predicted"/>
<name>A0A1M6WSH1_9BURK</name>
<dbReference type="RefSeq" id="WP_073432018.1">
    <property type="nucleotide sequence ID" value="NZ_CADFGY010000038.1"/>
</dbReference>
<evidence type="ECO:0000313" key="2">
    <source>
        <dbReference type="EMBL" id="SHK96475.1"/>
    </source>
</evidence>
<feature type="region of interest" description="Disordered" evidence="1">
    <location>
        <begin position="1"/>
        <end position="21"/>
    </location>
</feature>
<reference evidence="2 3" key="1">
    <citation type="submission" date="2016-11" db="EMBL/GenBank/DDBJ databases">
        <authorList>
            <person name="Jaros S."/>
            <person name="Januszkiewicz K."/>
            <person name="Wedrychowicz H."/>
        </authorList>
    </citation>
    <scope>NUCLEOTIDE SEQUENCE [LARGE SCALE GENOMIC DNA]</scope>
    <source>
        <strain evidence="2 3">LMG 20594</strain>
    </source>
</reference>
<accession>A0A1M6WSH1</accession>
<dbReference type="EMBL" id="FRAB01000048">
    <property type="protein sequence ID" value="SHK96475.1"/>
    <property type="molecule type" value="Genomic_DNA"/>
</dbReference>
<dbReference type="AlphaFoldDB" id="A0A1M6WSH1"/>
<sequence length="102" mass="11339">MTTRRPHETSDSAGDGARSARPAQSTLKAWLLPTPISVDSVALLLRLKEFVAVATETIENQGLMLEDWKLRAVLMDTRLCYADDFLFGMRRATLPSVSCLSR</sequence>